<sequence>MGNIGISSIYNFPTEFVANLHVLRNGTLLLSMMELPTGLLFTLDPTALNPRAKVVTTFDSNITALTGIPPLPGYDDNALYTISGGLHTSFAFERGSMSVYIVSLNTGTIVDSIPVPDTTTMNGSTVLPYEPSNSGLGVSVRVRIDDFGNPIGGFDVLARSPDATQIMFCQ</sequence>
<keyword evidence="2" id="KW-1185">Reference proteome</keyword>
<dbReference type="Gene3D" id="2.120.10.30">
    <property type="entry name" value="TolB, C-terminal domain"/>
    <property type="match status" value="1"/>
</dbReference>
<gene>
    <name evidence="1" type="ORF">BKA67DRAFT_654186</name>
</gene>
<reference evidence="1" key="1">
    <citation type="journal article" date="2021" name="Nat. Commun.">
        <title>Genetic determinants of endophytism in the Arabidopsis root mycobiome.</title>
        <authorList>
            <person name="Mesny F."/>
            <person name="Miyauchi S."/>
            <person name="Thiergart T."/>
            <person name="Pickel B."/>
            <person name="Atanasova L."/>
            <person name="Karlsson M."/>
            <person name="Huettel B."/>
            <person name="Barry K.W."/>
            <person name="Haridas S."/>
            <person name="Chen C."/>
            <person name="Bauer D."/>
            <person name="Andreopoulos W."/>
            <person name="Pangilinan J."/>
            <person name="LaButti K."/>
            <person name="Riley R."/>
            <person name="Lipzen A."/>
            <person name="Clum A."/>
            <person name="Drula E."/>
            <person name="Henrissat B."/>
            <person name="Kohler A."/>
            <person name="Grigoriev I.V."/>
            <person name="Martin F.M."/>
            <person name="Hacquard S."/>
        </authorList>
    </citation>
    <scope>NUCLEOTIDE SEQUENCE</scope>
    <source>
        <strain evidence="1">MPI-SDFR-AT-0073</strain>
    </source>
</reference>
<accession>A0A9P8UZG6</accession>
<organism evidence="1 2">
    <name type="scientific">Truncatella angustata</name>
    <dbReference type="NCBI Taxonomy" id="152316"/>
    <lineage>
        <taxon>Eukaryota</taxon>
        <taxon>Fungi</taxon>
        <taxon>Dikarya</taxon>
        <taxon>Ascomycota</taxon>
        <taxon>Pezizomycotina</taxon>
        <taxon>Sordariomycetes</taxon>
        <taxon>Xylariomycetidae</taxon>
        <taxon>Amphisphaeriales</taxon>
        <taxon>Sporocadaceae</taxon>
        <taxon>Truncatella</taxon>
    </lineage>
</organism>
<dbReference type="RefSeq" id="XP_045965173.1">
    <property type="nucleotide sequence ID" value="XM_046106516.1"/>
</dbReference>
<name>A0A9P8UZG6_9PEZI</name>
<evidence type="ECO:0000313" key="1">
    <source>
        <dbReference type="EMBL" id="KAH6661042.1"/>
    </source>
</evidence>
<dbReference type="OrthoDB" id="9977941at2759"/>
<proteinExistence type="predicted"/>
<comment type="caution">
    <text evidence="1">The sequence shown here is derived from an EMBL/GenBank/DDBJ whole genome shotgun (WGS) entry which is preliminary data.</text>
</comment>
<evidence type="ECO:0000313" key="2">
    <source>
        <dbReference type="Proteomes" id="UP000758603"/>
    </source>
</evidence>
<dbReference type="EMBL" id="JAGPXC010000001">
    <property type="protein sequence ID" value="KAH6661042.1"/>
    <property type="molecule type" value="Genomic_DNA"/>
</dbReference>
<dbReference type="AlphaFoldDB" id="A0A9P8UZG6"/>
<dbReference type="GeneID" id="70135407"/>
<protein>
    <submittedName>
        <fullName evidence="1">Uncharacterized protein</fullName>
    </submittedName>
</protein>
<dbReference type="InterPro" id="IPR011042">
    <property type="entry name" value="6-blade_b-propeller_TolB-like"/>
</dbReference>
<dbReference type="Proteomes" id="UP000758603">
    <property type="component" value="Unassembled WGS sequence"/>
</dbReference>